<dbReference type="GO" id="GO:0008270">
    <property type="term" value="F:zinc ion binding"/>
    <property type="evidence" value="ECO:0007669"/>
    <property type="project" value="InterPro"/>
</dbReference>
<evidence type="ECO:0000256" key="13">
    <source>
        <dbReference type="ARBA" id="ARBA00022946"/>
    </source>
</evidence>
<evidence type="ECO:0000256" key="7">
    <source>
        <dbReference type="ARBA" id="ARBA00022723"/>
    </source>
</evidence>
<dbReference type="InterPro" id="IPR011546">
    <property type="entry name" value="Pept_M41_FtsH_extracell"/>
</dbReference>
<dbReference type="FunFam" id="1.10.8.60:FF:000019">
    <property type="entry name" value="AFG3-like AAA ATPase 2"/>
    <property type="match status" value="1"/>
</dbReference>
<keyword evidence="11" id="KW-0862">Zinc</keyword>
<evidence type="ECO:0000259" key="21">
    <source>
        <dbReference type="Pfam" id="PF06480"/>
    </source>
</evidence>
<reference evidence="23" key="2">
    <citation type="submission" date="2025-09" db="UniProtKB">
        <authorList>
            <consortium name="Ensembl"/>
        </authorList>
    </citation>
    <scope>IDENTIFICATION</scope>
</reference>
<feature type="domain" description="AAA ATPase AAA+ lid" evidence="22">
    <location>
        <begin position="490"/>
        <end position="528"/>
    </location>
</feature>
<keyword evidence="14" id="KW-1133">Transmembrane helix</keyword>
<dbReference type="GO" id="GO:0004222">
    <property type="term" value="F:metalloendopeptidase activity"/>
    <property type="evidence" value="ECO:0007669"/>
    <property type="project" value="InterPro"/>
</dbReference>
<dbReference type="GeneTree" id="ENSGT00940000160625"/>
<evidence type="ECO:0000256" key="12">
    <source>
        <dbReference type="ARBA" id="ARBA00022840"/>
    </source>
</evidence>
<keyword evidence="16" id="KW-0472">Membrane</keyword>
<evidence type="ECO:0000256" key="5">
    <source>
        <dbReference type="ARBA" id="ARBA00022670"/>
    </source>
</evidence>
<gene>
    <name evidence="23" type="primary">AFG3L2</name>
</gene>
<dbReference type="AlphaFoldDB" id="A0A8C8FUD2"/>
<evidence type="ECO:0000256" key="6">
    <source>
        <dbReference type="ARBA" id="ARBA00022692"/>
    </source>
</evidence>
<evidence type="ECO:0000256" key="2">
    <source>
        <dbReference type="ARBA" id="ARBA00004448"/>
    </source>
</evidence>
<keyword evidence="12" id="KW-0067">ATP-binding</keyword>
<dbReference type="InterPro" id="IPR000642">
    <property type="entry name" value="Peptidase_M41"/>
</dbReference>
<dbReference type="Pfam" id="PF17862">
    <property type="entry name" value="AAA_lid_3"/>
    <property type="match status" value="1"/>
</dbReference>
<dbReference type="Gene3D" id="3.40.50.300">
    <property type="entry name" value="P-loop containing nucleotide triphosphate hydrolases"/>
    <property type="match status" value="2"/>
</dbReference>
<dbReference type="Gene3D" id="3.40.1690.20">
    <property type="match status" value="1"/>
</dbReference>
<comment type="cofactor">
    <cofactor evidence="1">
        <name>Zn(2+)</name>
        <dbReference type="ChEBI" id="CHEBI:29105"/>
    </cofactor>
</comment>
<protein>
    <recommendedName>
        <fullName evidence="25">AFG3-like protein 1</fullName>
    </recommendedName>
</protein>
<reference evidence="23" key="1">
    <citation type="submission" date="2025-08" db="UniProtKB">
        <authorList>
            <consortium name="Ensembl"/>
        </authorList>
    </citation>
    <scope>IDENTIFICATION</scope>
</reference>
<dbReference type="GO" id="GO:0004176">
    <property type="term" value="F:ATP-dependent peptidase activity"/>
    <property type="evidence" value="ECO:0007669"/>
    <property type="project" value="InterPro"/>
</dbReference>
<name>A0A8C8FUD2_ONCTS</name>
<evidence type="ECO:0000313" key="23">
    <source>
        <dbReference type="Ensembl" id="ENSOTSP00005040350.2"/>
    </source>
</evidence>
<keyword evidence="9" id="KW-0999">Mitochondrion inner membrane</keyword>
<dbReference type="InterPro" id="IPR041569">
    <property type="entry name" value="AAA_lid_3"/>
</dbReference>
<keyword evidence="9" id="KW-0496">Mitochondrion</keyword>
<proteinExistence type="inferred from homology"/>
<feature type="domain" description="ATPase AAA-type core" evidence="19">
    <location>
        <begin position="362"/>
        <end position="458"/>
    </location>
</feature>
<feature type="compositionally biased region" description="Basic and acidic residues" evidence="18">
    <location>
        <begin position="90"/>
        <end position="103"/>
    </location>
</feature>
<evidence type="ECO:0000259" key="19">
    <source>
        <dbReference type="Pfam" id="PF00004"/>
    </source>
</evidence>
<keyword evidence="6" id="KW-0812">Transmembrane</keyword>
<evidence type="ECO:0000259" key="20">
    <source>
        <dbReference type="Pfam" id="PF01434"/>
    </source>
</evidence>
<sequence length="782" mass="87929">MVHMMGLLSVSVVPLRNGVQAWGRGCATIHAAFRYNNFSSLSKCSALKRINPMGLNQCTFTLARLLSSKPPRGFEKFFPKSEDTPGVNKSSEETGDEKTKETESQGGGEEGQNESGERKRRRGGRKDESDWWTRFQNDFPLDEKTMRNVAIGFAGMASAFLYFYFREIGKEVSWKDFVNNYLARGLVDRLEVVNKQYVRVIPVHGVNTSEVSYLWFNIGSVETFERNLELAQQEMGLDSTHRVPVIYGSESDGILPTLLLVGFLLFTMRQGPMAGGRGGGRGNPFSMGESKAKVMKDNIDVRFKDVAGCEEAKMEILEFVNFLKNPRQYQDLGAKIPKVTLSLDTIPASEILLRITLLYRRMLTKKKNSSVRDMFAMARKNAPCILFIDEIDAVGRKRGRGNFGGQSEQENTLNQLLVEMDGFNTSTNVVVLAGTNRPDILDPALMRPGRFDRQIYIGPPDIKGRASIFKVHLRPLKLDSSIDSEALARKLAALTPGFTGADIANVCNEAALIAARYLNESIIVKHFEQAIERVIGGLEKKTQVLQPLEKTTVAYHEAGHAVVGWYLEHADPLLKVSIIPRGKGLGYAQYLPKEQYLFTREQLFDRMCMMLGGRVAEQVFFGKITTGAQDDLRKVTQSAYAQVVQFGMSEVVGQVSFELPRQGEMVMEKPYSEPTAQLIDQEVRSLIDAAFQRTQQLITEKRDVVEKVGRRLLEKEVLDKADMLELLGPRPYKEKSTYEEFVEGTGPMKEDTSLPEGLKNWNKDRGTEEPPQEQQRKQALYL</sequence>
<comment type="similarity">
    <text evidence="4">In the N-terminal section; belongs to the AAA ATPase family.</text>
</comment>
<dbReference type="InterPro" id="IPR037219">
    <property type="entry name" value="Peptidase_M41-like"/>
</dbReference>
<comment type="catalytic activity">
    <reaction evidence="17">
        <text>ATP + H2O = ADP + phosphate + H(+)</text>
        <dbReference type="Rhea" id="RHEA:13065"/>
        <dbReference type="ChEBI" id="CHEBI:15377"/>
        <dbReference type="ChEBI" id="CHEBI:15378"/>
        <dbReference type="ChEBI" id="CHEBI:30616"/>
        <dbReference type="ChEBI" id="CHEBI:43474"/>
        <dbReference type="ChEBI" id="CHEBI:456216"/>
    </reaction>
    <physiologicalReaction direction="left-to-right" evidence="17">
        <dbReference type="Rhea" id="RHEA:13066"/>
    </physiologicalReaction>
</comment>
<keyword evidence="10" id="KW-0378">Hydrolase</keyword>
<evidence type="ECO:0000256" key="15">
    <source>
        <dbReference type="ARBA" id="ARBA00023049"/>
    </source>
</evidence>
<dbReference type="GO" id="GO:0016887">
    <property type="term" value="F:ATP hydrolysis activity"/>
    <property type="evidence" value="ECO:0007669"/>
    <property type="project" value="InterPro"/>
</dbReference>
<dbReference type="GO" id="GO:0005745">
    <property type="term" value="C:m-AAA complex"/>
    <property type="evidence" value="ECO:0007669"/>
    <property type="project" value="TreeGrafter"/>
</dbReference>
<dbReference type="Gene3D" id="1.20.58.760">
    <property type="entry name" value="Peptidase M41"/>
    <property type="match status" value="1"/>
</dbReference>
<dbReference type="PROSITE" id="PS00674">
    <property type="entry name" value="AAA"/>
    <property type="match status" value="1"/>
</dbReference>
<dbReference type="SUPFAM" id="SSF140990">
    <property type="entry name" value="FtsH protease domain-like"/>
    <property type="match status" value="1"/>
</dbReference>
<evidence type="ECO:0000256" key="16">
    <source>
        <dbReference type="ARBA" id="ARBA00023136"/>
    </source>
</evidence>
<dbReference type="FunFam" id="1.20.58.760:FF:000003">
    <property type="entry name" value="AFG3-like AAA ATPase 2"/>
    <property type="match status" value="1"/>
</dbReference>
<dbReference type="Pfam" id="PF00004">
    <property type="entry name" value="AAA"/>
    <property type="match status" value="1"/>
</dbReference>
<evidence type="ECO:0000313" key="24">
    <source>
        <dbReference type="Proteomes" id="UP000694402"/>
    </source>
</evidence>
<evidence type="ECO:0000256" key="9">
    <source>
        <dbReference type="ARBA" id="ARBA00022792"/>
    </source>
</evidence>
<dbReference type="GO" id="GO:0005524">
    <property type="term" value="F:ATP binding"/>
    <property type="evidence" value="ECO:0007669"/>
    <property type="project" value="UniProtKB-KW"/>
</dbReference>
<dbReference type="Pfam" id="PF01434">
    <property type="entry name" value="Peptidase_M41"/>
    <property type="match status" value="1"/>
</dbReference>
<dbReference type="InterPro" id="IPR003959">
    <property type="entry name" value="ATPase_AAA_core"/>
</dbReference>
<evidence type="ECO:0000256" key="3">
    <source>
        <dbReference type="ARBA" id="ARBA00010044"/>
    </source>
</evidence>
<feature type="region of interest" description="Disordered" evidence="18">
    <location>
        <begin position="76"/>
        <end position="127"/>
    </location>
</feature>
<evidence type="ECO:0000256" key="10">
    <source>
        <dbReference type="ARBA" id="ARBA00022801"/>
    </source>
</evidence>
<evidence type="ECO:0000256" key="14">
    <source>
        <dbReference type="ARBA" id="ARBA00022989"/>
    </source>
</evidence>
<dbReference type="FunFam" id="3.40.1690.20:FF:000001">
    <property type="entry name" value="AFG3-like AAA ATPase 2"/>
    <property type="match status" value="1"/>
</dbReference>
<organism evidence="23 24">
    <name type="scientific">Oncorhynchus tshawytscha</name>
    <name type="common">Chinook salmon</name>
    <name type="synonym">Salmo tshawytscha</name>
    <dbReference type="NCBI Taxonomy" id="74940"/>
    <lineage>
        <taxon>Eukaryota</taxon>
        <taxon>Metazoa</taxon>
        <taxon>Chordata</taxon>
        <taxon>Craniata</taxon>
        <taxon>Vertebrata</taxon>
        <taxon>Euteleostomi</taxon>
        <taxon>Actinopterygii</taxon>
        <taxon>Neopterygii</taxon>
        <taxon>Teleostei</taxon>
        <taxon>Protacanthopterygii</taxon>
        <taxon>Salmoniformes</taxon>
        <taxon>Salmonidae</taxon>
        <taxon>Salmoninae</taxon>
        <taxon>Oncorhynchus</taxon>
    </lineage>
</organism>
<feature type="domain" description="Peptidase M41" evidence="20">
    <location>
        <begin position="544"/>
        <end position="725"/>
    </location>
</feature>
<dbReference type="PANTHER" id="PTHR43655">
    <property type="entry name" value="ATP-DEPENDENT PROTEASE"/>
    <property type="match status" value="1"/>
</dbReference>
<dbReference type="Ensembl" id="ENSOTST00005043908.2">
    <property type="protein sequence ID" value="ENSOTSP00005040350.2"/>
    <property type="gene ID" value="ENSOTSG00005019290.2"/>
</dbReference>
<keyword evidence="13" id="KW-0809">Transit peptide</keyword>
<evidence type="ECO:0000256" key="17">
    <source>
        <dbReference type="ARBA" id="ARBA00048778"/>
    </source>
</evidence>
<dbReference type="Pfam" id="PF06480">
    <property type="entry name" value="FtsH_ext"/>
    <property type="match status" value="1"/>
</dbReference>
<feature type="region of interest" description="Disordered" evidence="18">
    <location>
        <begin position="742"/>
        <end position="782"/>
    </location>
</feature>
<dbReference type="SUPFAM" id="SSF52540">
    <property type="entry name" value="P-loop containing nucleoside triphosphate hydrolases"/>
    <property type="match status" value="1"/>
</dbReference>
<dbReference type="InterPro" id="IPR003960">
    <property type="entry name" value="ATPase_AAA_CS"/>
</dbReference>
<feature type="domain" description="Peptidase M41 FtsH extracellular" evidence="21">
    <location>
        <begin position="156"/>
        <end position="242"/>
    </location>
</feature>
<comment type="subcellular location">
    <subcellularLocation>
        <location evidence="2">Mitochondrion inner membrane</location>
        <topology evidence="2">Multi-pass membrane protein</topology>
    </subcellularLocation>
</comment>
<dbReference type="InterPro" id="IPR027417">
    <property type="entry name" value="P-loop_NTPase"/>
</dbReference>
<evidence type="ECO:0000259" key="22">
    <source>
        <dbReference type="Pfam" id="PF17862"/>
    </source>
</evidence>
<keyword evidence="8" id="KW-0547">Nucleotide-binding</keyword>
<evidence type="ECO:0000256" key="1">
    <source>
        <dbReference type="ARBA" id="ARBA00001947"/>
    </source>
</evidence>
<evidence type="ECO:0000256" key="18">
    <source>
        <dbReference type="SAM" id="MobiDB-lite"/>
    </source>
</evidence>
<evidence type="ECO:0000256" key="8">
    <source>
        <dbReference type="ARBA" id="ARBA00022741"/>
    </source>
</evidence>
<keyword evidence="7" id="KW-0479">Metal-binding</keyword>
<dbReference type="InterPro" id="IPR050928">
    <property type="entry name" value="ATP-dep_Zn_Metalloprotease"/>
</dbReference>
<dbReference type="GO" id="GO:0034982">
    <property type="term" value="P:mitochondrial protein processing"/>
    <property type="evidence" value="ECO:0007669"/>
    <property type="project" value="TreeGrafter"/>
</dbReference>
<dbReference type="Proteomes" id="UP000694402">
    <property type="component" value="Unassembled WGS sequence"/>
</dbReference>
<evidence type="ECO:0000256" key="4">
    <source>
        <dbReference type="ARBA" id="ARBA00010550"/>
    </source>
</evidence>
<evidence type="ECO:0008006" key="25">
    <source>
        <dbReference type="Google" id="ProtNLM"/>
    </source>
</evidence>
<keyword evidence="15" id="KW-0482">Metalloprotease</keyword>
<comment type="similarity">
    <text evidence="3">In the C-terminal section; belongs to the peptidase M41 family.</text>
</comment>
<dbReference type="Gene3D" id="1.10.8.60">
    <property type="match status" value="1"/>
</dbReference>
<keyword evidence="24" id="KW-1185">Reference proteome</keyword>
<accession>A0A8C8FUD2</accession>
<evidence type="ECO:0000256" key="11">
    <source>
        <dbReference type="ARBA" id="ARBA00022833"/>
    </source>
</evidence>
<dbReference type="PANTHER" id="PTHR43655:SF7">
    <property type="entry name" value="AFG3-LIKE PROTEIN 1"/>
    <property type="match status" value="1"/>
</dbReference>
<keyword evidence="5" id="KW-0645">Protease</keyword>